<evidence type="ECO:0000313" key="1">
    <source>
        <dbReference type="EMBL" id="MCS0588873.1"/>
    </source>
</evidence>
<accession>A0ABT2A3W9</accession>
<organism evidence="1 2">
    <name type="scientific">Massilia norwichensis</name>
    <dbReference type="NCBI Taxonomy" id="1442366"/>
    <lineage>
        <taxon>Bacteria</taxon>
        <taxon>Pseudomonadati</taxon>
        <taxon>Pseudomonadota</taxon>
        <taxon>Betaproteobacteria</taxon>
        <taxon>Burkholderiales</taxon>
        <taxon>Oxalobacteraceae</taxon>
        <taxon>Telluria group</taxon>
        <taxon>Massilia</taxon>
    </lineage>
</organism>
<evidence type="ECO:0008006" key="3">
    <source>
        <dbReference type="Google" id="ProtNLM"/>
    </source>
</evidence>
<dbReference type="EMBL" id="JANUGX010000005">
    <property type="protein sequence ID" value="MCS0588873.1"/>
    <property type="molecule type" value="Genomic_DNA"/>
</dbReference>
<sequence length="273" mass="29332">MHKECQFLDYAELIAATDLERIVKAADIPDGFLLARAGRVEAHYLPFDYVNVDARVVVVGISPGFVQWKNAVRAAQQGLRAGLPLPELLRAAKYTGAFSGAIRPNLVALLDDIGLQRWLGIASCASLFGADAHLMHVSGALRQAVFVDGPDGAKLNYNGASPNMLTTPLLQDQLLDYFGREAALIKDAVFVPLGPKVGLALDWLARRGVLDEGRILHGLPHPSGANAERIAYFLGRKEKTALSSRTNGAQIDADRLALRAKMAALGMPGMNQG</sequence>
<name>A0ABT2A3W9_9BURK</name>
<gene>
    <name evidence="1" type="ORF">NX782_06605</name>
</gene>
<reference evidence="1 2" key="1">
    <citation type="submission" date="2022-08" db="EMBL/GenBank/DDBJ databases">
        <title>Reclassification of Massilia species as members of the genera Telluria, Duganella, Pseudoduganella, Mokoshia gen. nov. and Zemynaea gen. nov. using orthogonal and non-orthogonal genome-based approaches.</title>
        <authorList>
            <person name="Bowman J.P."/>
        </authorList>
    </citation>
    <scope>NUCLEOTIDE SEQUENCE [LARGE SCALE GENOMIC DNA]</scope>
    <source>
        <strain evidence="1 2">LMG 28164</strain>
    </source>
</reference>
<comment type="caution">
    <text evidence="1">The sequence shown here is derived from an EMBL/GenBank/DDBJ whole genome shotgun (WGS) entry which is preliminary data.</text>
</comment>
<dbReference type="RefSeq" id="WP_258844641.1">
    <property type="nucleotide sequence ID" value="NZ_JANUGX010000005.1"/>
</dbReference>
<evidence type="ECO:0000313" key="2">
    <source>
        <dbReference type="Proteomes" id="UP001205560"/>
    </source>
</evidence>
<keyword evidence="2" id="KW-1185">Reference proteome</keyword>
<dbReference type="Proteomes" id="UP001205560">
    <property type="component" value="Unassembled WGS sequence"/>
</dbReference>
<protein>
    <recommendedName>
        <fullName evidence="3">Uracil DNA glycosylase superfamily protein</fullName>
    </recommendedName>
</protein>
<proteinExistence type="predicted"/>